<protein>
    <recommendedName>
        <fullName evidence="3">3-hydroxyisobutyrate dehydrogenase</fullName>
        <ecNumber evidence="3">1.1.1.31</ecNumber>
    </recommendedName>
</protein>
<comment type="catalytic activity">
    <reaction evidence="7">
        <text>3-hydroxy-2-methylpropanoate + NAD(+) = 2-methyl-3-oxopropanoate + NADH + H(+)</text>
        <dbReference type="Rhea" id="RHEA:17681"/>
        <dbReference type="ChEBI" id="CHEBI:11805"/>
        <dbReference type="ChEBI" id="CHEBI:15378"/>
        <dbReference type="ChEBI" id="CHEBI:57540"/>
        <dbReference type="ChEBI" id="CHEBI:57700"/>
        <dbReference type="ChEBI" id="CHEBI:57945"/>
        <dbReference type="EC" id="1.1.1.31"/>
    </reaction>
</comment>
<gene>
    <name evidence="11" type="ORF">PCON_06271</name>
</gene>
<evidence type="ECO:0000313" key="12">
    <source>
        <dbReference type="Proteomes" id="UP000018144"/>
    </source>
</evidence>
<sequence length="329" mass="34907">MKQQVLPILRLRSSPLSCRLFSTTVRRDATYGFIGLGKMGAPMAANLRTKLPKEDTLYIFDVNKAATTEFQQKFGSGVQVASSVGEVVEHSETIITMLPEPAHVAGVFKTLTASPPPPLKSGTQRLFIDSSTIDVSTSLAVSRSVSECKSLNGTFVDAPVSGGVVGAAAGTLTFMLGGHESILPRAKEILSLMGARILPCGAPGTGLAAKLANNYLLAISNIGVAEAMRLGQKLGLEKDVLKNVINVSSGKCWSSEINNPIDNELKGFEGGFGVALMKKDLGLAVQAAQACGAKLEMAEKAQEVYATVLQKEGSKDFSIVYKWLKDRET</sequence>
<organism evidence="11 12">
    <name type="scientific">Pyronema omphalodes (strain CBS 100304)</name>
    <name type="common">Pyronema confluens</name>
    <dbReference type="NCBI Taxonomy" id="1076935"/>
    <lineage>
        <taxon>Eukaryota</taxon>
        <taxon>Fungi</taxon>
        <taxon>Dikarya</taxon>
        <taxon>Ascomycota</taxon>
        <taxon>Pezizomycotina</taxon>
        <taxon>Pezizomycetes</taxon>
        <taxon>Pezizales</taxon>
        <taxon>Pyronemataceae</taxon>
        <taxon>Pyronema</taxon>
    </lineage>
</organism>
<dbReference type="InterPro" id="IPR015815">
    <property type="entry name" value="HIBADH-related"/>
</dbReference>
<dbReference type="GO" id="GO:0051287">
    <property type="term" value="F:NAD binding"/>
    <property type="evidence" value="ECO:0007669"/>
    <property type="project" value="InterPro"/>
</dbReference>
<comment type="similarity">
    <text evidence="2">Belongs to the HIBADH-related family. 3-hydroxyisobutyrate dehydrogenase subfamily.</text>
</comment>
<dbReference type="AlphaFoldDB" id="U4L982"/>
<dbReference type="GO" id="GO:0008442">
    <property type="term" value="F:3-hydroxyisobutyrate dehydrogenase activity"/>
    <property type="evidence" value="ECO:0007669"/>
    <property type="project" value="UniProtKB-EC"/>
</dbReference>
<evidence type="ECO:0000259" key="9">
    <source>
        <dbReference type="Pfam" id="PF03446"/>
    </source>
</evidence>
<evidence type="ECO:0000256" key="4">
    <source>
        <dbReference type="ARBA" id="ARBA00022456"/>
    </source>
</evidence>
<feature type="domain" description="6-phosphogluconate dehydrogenase NADP-binding" evidence="9">
    <location>
        <begin position="31"/>
        <end position="200"/>
    </location>
</feature>
<evidence type="ECO:0000313" key="11">
    <source>
        <dbReference type="EMBL" id="CCX06684.1"/>
    </source>
</evidence>
<dbReference type="PANTHER" id="PTHR22981:SF7">
    <property type="entry name" value="3-HYDROXYISOBUTYRATE DEHYDROGENASE, MITOCHONDRIAL"/>
    <property type="match status" value="1"/>
</dbReference>
<dbReference type="eggNOG" id="KOG0409">
    <property type="taxonomic scope" value="Eukaryota"/>
</dbReference>
<evidence type="ECO:0000256" key="6">
    <source>
        <dbReference type="ARBA" id="ARBA00023027"/>
    </source>
</evidence>
<evidence type="ECO:0000256" key="2">
    <source>
        <dbReference type="ARBA" id="ARBA00006013"/>
    </source>
</evidence>
<evidence type="ECO:0000256" key="3">
    <source>
        <dbReference type="ARBA" id="ARBA00012991"/>
    </source>
</evidence>
<dbReference type="FunFam" id="1.10.1040.10:FF:000006">
    <property type="entry name" value="3-hydroxyisobutyrate dehydrogenase"/>
    <property type="match status" value="1"/>
</dbReference>
<keyword evidence="4" id="KW-0101">Branched-chain amino acid catabolism</keyword>
<comment type="pathway">
    <text evidence="1">Amino-acid degradation; L-valine degradation.</text>
</comment>
<evidence type="ECO:0000256" key="7">
    <source>
        <dbReference type="ARBA" id="ARBA00049197"/>
    </source>
</evidence>
<dbReference type="InterPro" id="IPR029154">
    <property type="entry name" value="HIBADH-like_NADP-bd"/>
</dbReference>
<dbReference type="InterPro" id="IPR002204">
    <property type="entry name" value="3-OH-isobutyrate_DH-rel_CS"/>
</dbReference>
<dbReference type="InterPro" id="IPR006115">
    <property type="entry name" value="6PGDH_NADP-bd"/>
</dbReference>
<dbReference type="InterPro" id="IPR008927">
    <property type="entry name" value="6-PGluconate_DH-like_C_sf"/>
</dbReference>
<dbReference type="EC" id="1.1.1.31" evidence="3"/>
<dbReference type="Pfam" id="PF03446">
    <property type="entry name" value="NAD_binding_2"/>
    <property type="match status" value="1"/>
</dbReference>
<evidence type="ECO:0000256" key="1">
    <source>
        <dbReference type="ARBA" id="ARBA00005109"/>
    </source>
</evidence>
<dbReference type="PROSITE" id="PS00895">
    <property type="entry name" value="3_HYDROXYISOBUT_DH"/>
    <property type="match status" value="1"/>
</dbReference>
<dbReference type="Gene3D" id="1.10.1040.10">
    <property type="entry name" value="N-(1-d-carboxylethyl)-l-norvaline Dehydrogenase, domain 2"/>
    <property type="match status" value="1"/>
</dbReference>
<evidence type="ECO:0000259" key="10">
    <source>
        <dbReference type="Pfam" id="PF14833"/>
    </source>
</evidence>
<feature type="domain" description="3-hydroxyisobutyrate dehydrogenase-like NAD-binding" evidence="10">
    <location>
        <begin position="204"/>
        <end position="324"/>
    </location>
</feature>
<keyword evidence="6" id="KW-0520">NAD</keyword>
<dbReference type="GO" id="GO:0005739">
    <property type="term" value="C:mitochondrion"/>
    <property type="evidence" value="ECO:0007669"/>
    <property type="project" value="TreeGrafter"/>
</dbReference>
<dbReference type="SUPFAM" id="SSF51735">
    <property type="entry name" value="NAD(P)-binding Rossmann-fold domains"/>
    <property type="match status" value="1"/>
</dbReference>
<name>U4L982_PYROM</name>
<proteinExistence type="inferred from homology"/>
<dbReference type="Gene3D" id="3.40.50.720">
    <property type="entry name" value="NAD(P)-binding Rossmann-like Domain"/>
    <property type="match status" value="1"/>
</dbReference>
<reference evidence="11 12" key="1">
    <citation type="journal article" date="2013" name="PLoS Genet.">
        <title>The genome and development-dependent transcriptomes of Pyronema confluens: a window into fungal evolution.</title>
        <authorList>
            <person name="Traeger S."/>
            <person name="Altegoer F."/>
            <person name="Freitag M."/>
            <person name="Gabaldon T."/>
            <person name="Kempken F."/>
            <person name="Kumar A."/>
            <person name="Marcet-Houben M."/>
            <person name="Poggeler S."/>
            <person name="Stajich J.E."/>
            <person name="Nowrousian M."/>
        </authorList>
    </citation>
    <scope>NUCLEOTIDE SEQUENCE [LARGE SCALE GENOMIC DNA]</scope>
    <source>
        <strain evidence="12">CBS 100304</strain>
        <tissue evidence="11">Vegetative mycelium</tissue>
    </source>
</reference>
<dbReference type="InterPro" id="IPR036291">
    <property type="entry name" value="NAD(P)-bd_dom_sf"/>
</dbReference>
<dbReference type="Proteomes" id="UP000018144">
    <property type="component" value="Unassembled WGS sequence"/>
</dbReference>
<dbReference type="OrthoDB" id="21615at2759"/>
<dbReference type="InterPro" id="IPR013328">
    <property type="entry name" value="6PGD_dom2"/>
</dbReference>
<evidence type="ECO:0000256" key="5">
    <source>
        <dbReference type="ARBA" id="ARBA00023002"/>
    </source>
</evidence>
<keyword evidence="5" id="KW-0560">Oxidoreductase</keyword>
<dbReference type="GO" id="GO:0006574">
    <property type="term" value="P:L-valine catabolic process"/>
    <property type="evidence" value="ECO:0007669"/>
    <property type="project" value="TreeGrafter"/>
</dbReference>
<evidence type="ECO:0000256" key="8">
    <source>
        <dbReference type="PIRSR" id="PIRSR000103-1"/>
    </source>
</evidence>
<dbReference type="PANTHER" id="PTHR22981">
    <property type="entry name" value="3-HYDROXYISOBUTYRATE DEHYDROGENASE-RELATED"/>
    <property type="match status" value="1"/>
</dbReference>
<dbReference type="OMA" id="MGKKVWH"/>
<accession>U4L982</accession>
<dbReference type="SUPFAM" id="SSF48179">
    <property type="entry name" value="6-phosphogluconate dehydrogenase C-terminal domain-like"/>
    <property type="match status" value="1"/>
</dbReference>
<keyword evidence="12" id="KW-1185">Reference proteome</keyword>
<dbReference type="GO" id="GO:0050661">
    <property type="term" value="F:NADP binding"/>
    <property type="evidence" value="ECO:0007669"/>
    <property type="project" value="InterPro"/>
</dbReference>
<dbReference type="Pfam" id="PF14833">
    <property type="entry name" value="NAD_binding_11"/>
    <property type="match status" value="1"/>
</dbReference>
<dbReference type="PIRSF" id="PIRSF000103">
    <property type="entry name" value="HIBADH"/>
    <property type="match status" value="1"/>
</dbReference>
<dbReference type="STRING" id="1076935.U4L982"/>
<dbReference type="EMBL" id="HF935308">
    <property type="protein sequence ID" value="CCX06684.1"/>
    <property type="molecule type" value="Genomic_DNA"/>
</dbReference>
<feature type="active site" evidence="8">
    <location>
        <position position="210"/>
    </location>
</feature>